<evidence type="ECO:0000256" key="7">
    <source>
        <dbReference type="ARBA" id="ARBA00023027"/>
    </source>
</evidence>
<dbReference type="UniPathway" id="UPA00032">
    <property type="reaction ID" value="UER00492"/>
</dbReference>
<evidence type="ECO:0000256" key="4">
    <source>
        <dbReference type="ARBA" id="ARBA00022679"/>
    </source>
</evidence>
<dbReference type="EMBL" id="AAKRET010000004">
    <property type="protein sequence ID" value="ECU8353166.1"/>
    <property type="molecule type" value="Genomic_DNA"/>
</dbReference>
<dbReference type="InterPro" id="IPR011034">
    <property type="entry name" value="Formyl_transferase-like_C_sf"/>
</dbReference>
<dbReference type="EMBL" id="RVDJ01000009">
    <property type="protein sequence ID" value="MLP85908.1"/>
    <property type="molecule type" value="Genomic_DNA"/>
</dbReference>
<evidence type="ECO:0000313" key="41">
    <source>
        <dbReference type="Proteomes" id="UP000338496"/>
    </source>
</evidence>
<dbReference type="SUPFAM" id="SSF51735">
    <property type="entry name" value="NAD(P)-binding Rossmann-fold domains"/>
    <property type="match status" value="1"/>
</dbReference>
<dbReference type="EMBL" id="DAAFPQ010000006">
    <property type="protein sequence ID" value="HAB0971081.1"/>
    <property type="molecule type" value="Genomic_DNA"/>
</dbReference>
<evidence type="ECO:0000313" key="28">
    <source>
        <dbReference type="EMBL" id="ECF1544413.1"/>
    </source>
</evidence>
<feature type="active site" description="Proton donor; for decarboxylase activity" evidence="17">
    <location>
        <position position="619"/>
    </location>
</feature>
<dbReference type="Proteomes" id="UP000839905">
    <property type="component" value="Unassembled WGS sequence"/>
</dbReference>
<evidence type="ECO:0000313" key="24">
    <source>
        <dbReference type="EMBL" id="EBW5462524.1"/>
    </source>
</evidence>
<dbReference type="AlphaFoldDB" id="A0A0D6FBV2"/>
<keyword evidence="2 17" id="KW-0444">Lipid biosynthesis</keyword>
<comment type="similarity">
    <text evidence="15 17">In the N-terminal section; belongs to the Fmt family. UDP-L-Ara4N formyltransferase subfamily.</text>
</comment>
<evidence type="ECO:0000313" key="23">
    <source>
        <dbReference type="EMBL" id="EBW3628456.1"/>
    </source>
</evidence>
<dbReference type="SMR" id="A0A0D6FBV2"/>
<dbReference type="PATRIC" id="fig|59201.158.peg.2554"/>
<dbReference type="EMBL" id="AAKVET010000017">
    <property type="protein sequence ID" value="ECW0641801.1"/>
    <property type="molecule type" value="Genomic_DNA"/>
</dbReference>
<dbReference type="Pfam" id="PF02911">
    <property type="entry name" value="Formyl_trans_C"/>
    <property type="match status" value="1"/>
</dbReference>
<dbReference type="EMBL" id="JYVU01000006">
    <property type="protein sequence ID" value="KTZ15332.1"/>
    <property type="molecule type" value="Genomic_DNA"/>
</dbReference>
<evidence type="ECO:0000313" key="26">
    <source>
        <dbReference type="EMBL" id="EBZ6920770.1"/>
    </source>
</evidence>
<evidence type="ECO:0000313" key="25">
    <source>
        <dbReference type="EMBL" id="EBY1701437.1"/>
    </source>
</evidence>
<dbReference type="eggNOG" id="COG0223">
    <property type="taxonomic scope" value="Bacteria"/>
</dbReference>
<dbReference type="CDD" id="cd05257">
    <property type="entry name" value="Arna_like_SDR_e"/>
    <property type="match status" value="1"/>
</dbReference>
<feature type="region of interest" description="Formyltransferase ArnAFT" evidence="17">
    <location>
        <begin position="1"/>
        <end position="304"/>
    </location>
</feature>
<dbReference type="EMBL" id="AAHIDF010000009">
    <property type="protein sequence ID" value="EBW3628456.1"/>
    <property type="molecule type" value="Genomic_DNA"/>
</dbReference>
<feature type="binding site" evidence="17">
    <location>
        <begin position="432"/>
        <end position="433"/>
    </location>
    <ligand>
        <name>UDP-alpha-D-glucuronate</name>
        <dbReference type="ChEBI" id="CHEBI:58052"/>
    </ligand>
</feature>
<evidence type="ECO:0000313" key="22">
    <source>
        <dbReference type="EMBL" id="EBU9273072.1"/>
    </source>
</evidence>
<dbReference type="Proteomes" id="UP000839581">
    <property type="component" value="Unassembled WGS sequence"/>
</dbReference>
<comment type="subunit">
    <text evidence="16 17">Homohexamer, formed by a dimer of trimers.</text>
</comment>
<dbReference type="Gene3D" id="3.40.50.720">
    <property type="entry name" value="NAD(P)-binding Rossmann-like Domain"/>
    <property type="match status" value="1"/>
</dbReference>
<evidence type="ECO:0000313" key="38">
    <source>
        <dbReference type="EMBL" id="MLP85908.1"/>
    </source>
</evidence>
<feature type="binding site" evidence="17">
    <location>
        <position position="613"/>
    </location>
    <ligand>
        <name>UDP-alpha-D-glucuronate</name>
        <dbReference type="ChEBI" id="CHEBI:58052"/>
    </ligand>
</feature>
<dbReference type="Proteomes" id="UP000839909">
    <property type="component" value="Unassembled WGS sequence"/>
</dbReference>
<feature type="site" description="Transition state stabilizer" evidence="17">
    <location>
        <position position="102"/>
    </location>
</feature>
<dbReference type="KEGG" id="seni:CY43_12320"/>
<feature type="active site" description="Proton donor; for formyltransferase activity" evidence="17">
    <location>
        <position position="104"/>
    </location>
</feature>
<dbReference type="EMBL" id="AALDNI010000027">
    <property type="protein sequence ID" value="ECY5342244.1"/>
    <property type="molecule type" value="Genomic_DNA"/>
</dbReference>
<evidence type="ECO:0000256" key="1">
    <source>
        <dbReference type="ARBA" id="ARBA00004756"/>
    </source>
</evidence>
<dbReference type="EMBL" id="AAHDPU010000010">
    <property type="protein sequence ID" value="EBU9273072.1"/>
    <property type="molecule type" value="Genomic_DNA"/>
</dbReference>
<organism evidence="33">
    <name type="scientific">Salmonella typhimurium</name>
    <dbReference type="NCBI Taxonomy" id="90371"/>
    <lineage>
        <taxon>Bacteria</taxon>
        <taxon>Pseudomonadati</taxon>
        <taxon>Pseudomonadota</taxon>
        <taxon>Gammaproteobacteria</taxon>
        <taxon>Enterobacterales</taxon>
        <taxon>Enterobacteriaceae</taxon>
        <taxon>Salmonella</taxon>
    </lineage>
</organism>
<dbReference type="InterPro" id="IPR036477">
    <property type="entry name" value="Formyl_transf_N_sf"/>
</dbReference>
<feature type="binding site" evidence="17">
    <location>
        <begin position="368"/>
        <end position="369"/>
    </location>
    <ligand>
        <name>NAD(+)</name>
        <dbReference type="ChEBI" id="CHEBI:57540"/>
    </ligand>
</feature>
<evidence type="ECO:0000259" key="18">
    <source>
        <dbReference type="Pfam" id="PF00551"/>
    </source>
</evidence>
<evidence type="ECO:0000313" key="39">
    <source>
        <dbReference type="Proteomes" id="UP000034636"/>
    </source>
</evidence>
<feature type="binding site" evidence="17">
    <location>
        <position position="114"/>
    </location>
    <ligand>
        <name>(6R)-10-formyltetrahydrofolate</name>
        <dbReference type="ChEBI" id="CHEBI:195366"/>
    </ligand>
</feature>
<dbReference type="SUPFAM" id="SSF53328">
    <property type="entry name" value="Formyltransferase"/>
    <property type="match status" value="1"/>
</dbReference>
<keyword evidence="5 17" id="KW-0448">Lipopolysaccharide biosynthesis</keyword>
<reference evidence="35" key="3">
    <citation type="journal article" date="2018" name="Genome Biol.">
        <title>SKESA: strategic k-mer extension for scrupulous assemblies.</title>
        <authorList>
            <person name="Souvorov A."/>
            <person name="Agarwala R."/>
            <person name="Lipman D.J."/>
        </authorList>
    </citation>
    <scope>NUCLEOTIDE SEQUENCE</scope>
    <source>
        <strain evidence="35">Salmonella enterica</strain>
    </source>
</reference>
<comment type="pathway">
    <text evidence="13 17">Nucleotide-sugar biosynthesis; UDP-4-deoxy-4-formamido-beta-L-arabinose biosynthesis; UDP-4-deoxy-4-formamido-beta-L-arabinose from UDP-alpha-D-glucuronate: step 1/3.</text>
</comment>
<evidence type="ECO:0000313" key="27">
    <source>
        <dbReference type="EMBL" id="ECE0296391.1"/>
    </source>
</evidence>
<dbReference type="HAMAP" id="MF_01166">
    <property type="entry name" value="ArnA"/>
    <property type="match status" value="1"/>
</dbReference>
<reference evidence="33" key="7">
    <citation type="submission" date="2019-10" db="EMBL/GenBank/DDBJ databases">
        <authorList>
            <person name="Ashton P.M."/>
            <person name="Dallman T."/>
            <person name="Nair S."/>
            <person name="De Pinna E."/>
            <person name="Peters T."/>
            <person name="Grant K."/>
        </authorList>
    </citation>
    <scope>NUCLEOTIDE SEQUENCE</scope>
    <source>
        <strain evidence="23">231108</strain>
        <strain evidence="28">265852</strain>
        <strain evidence="37">29290</strain>
        <strain evidence="25">356083</strain>
        <strain evidence="24">422529</strain>
        <strain evidence="38">425567</strain>
        <strain evidence="32">43916</strain>
        <strain evidence="22">488670</strain>
        <strain evidence="26">632340</strain>
        <strain evidence="33">808026</strain>
        <strain evidence="30">86846</strain>
    </source>
</reference>
<dbReference type="InterPro" id="IPR050177">
    <property type="entry name" value="Lipid_A_modif_metabolic_enz"/>
</dbReference>
<feature type="binding site" evidence="17">
    <location>
        <begin position="526"/>
        <end position="535"/>
    </location>
    <ligand>
        <name>UDP-alpha-D-glucuronate</name>
        <dbReference type="ChEBI" id="CHEBI:58052"/>
    </ligand>
</feature>
<dbReference type="InterPro" id="IPR036291">
    <property type="entry name" value="NAD(P)-bd_dom_sf"/>
</dbReference>
<evidence type="ECO:0000256" key="6">
    <source>
        <dbReference type="ARBA" id="ARBA00023002"/>
    </source>
</evidence>
<comment type="catalytic activity">
    <reaction evidence="17">
        <text>UDP-alpha-D-glucuronate + NAD(+) = UDP-beta-L-threo-pentopyranos-4-ulose + CO2 + NADH</text>
        <dbReference type="Rhea" id="RHEA:24702"/>
        <dbReference type="ChEBI" id="CHEBI:16526"/>
        <dbReference type="ChEBI" id="CHEBI:57540"/>
        <dbReference type="ChEBI" id="CHEBI:57945"/>
        <dbReference type="ChEBI" id="CHEBI:58052"/>
        <dbReference type="ChEBI" id="CHEBI:58710"/>
        <dbReference type="EC" id="1.1.1.305"/>
    </reaction>
</comment>
<feature type="binding site" evidence="17">
    <location>
        <position position="460"/>
    </location>
    <ligand>
        <name>UDP-alpha-D-glucuronate</name>
        <dbReference type="ChEBI" id="CHEBI:58052"/>
    </ligand>
</feature>
<dbReference type="EMBL" id="RSUA01000022">
    <property type="protein sequence ID" value="MIT49773.1"/>
    <property type="molecule type" value="Genomic_DNA"/>
</dbReference>
<dbReference type="Proteomes" id="UP000338496">
    <property type="component" value="Unassembled WGS sequence"/>
</dbReference>
<dbReference type="Pfam" id="PF01370">
    <property type="entry name" value="Epimerase"/>
    <property type="match status" value="1"/>
</dbReference>
<accession>A0A0M2J2R4</accession>
<dbReference type="EMBL" id="AAIKGB010000013">
    <property type="protein sequence ID" value="ECF1544413.1"/>
    <property type="molecule type" value="Genomic_DNA"/>
</dbReference>
<reference evidence="35" key="6">
    <citation type="submission" date="2019-10" db="EMBL/GenBank/DDBJ databases">
        <authorList>
            <consortium name="NCBI Pathogen Detection Project"/>
        </authorList>
    </citation>
    <scope>NUCLEOTIDE SEQUENCE</scope>
    <source>
        <strain evidence="35">Salmonella enterica</strain>
    </source>
</reference>
<dbReference type="Proteomes" id="UP000839914">
    <property type="component" value="Unassembled WGS sequence"/>
</dbReference>
<comment type="pathway">
    <text evidence="1 17">Bacterial outer membrane biogenesis; lipopolysaccharide biosynthesis.</text>
</comment>
<dbReference type="RefSeq" id="WP_000648776.1">
    <property type="nucleotide sequence ID" value="NZ_AP023291.1"/>
</dbReference>
<dbReference type="EMBL" id="AAHIPE010000007">
    <property type="protein sequence ID" value="EBW5462524.1"/>
    <property type="molecule type" value="Genomic_DNA"/>
</dbReference>
<dbReference type="Pfam" id="PF00551">
    <property type="entry name" value="Formyl_trans_N"/>
    <property type="match status" value="1"/>
</dbReference>
<dbReference type="PANTHER" id="PTHR43245:SF13">
    <property type="entry name" value="UDP-D-APIOSE_UDP-D-XYLOSE SYNTHASE 2"/>
    <property type="match status" value="1"/>
</dbReference>
<dbReference type="EC" id="2.1.2.13" evidence="17"/>
<proteinExistence type="inferred from homology"/>
<comment type="catalytic activity">
    <reaction evidence="17">
        <text>UDP-4-amino-4-deoxy-beta-L-arabinose + (6R)-10-formyltetrahydrofolate = UDP-4-deoxy-4-formamido-beta-L-arabinose + (6S)-5,6,7,8-tetrahydrofolate + H(+)</text>
        <dbReference type="Rhea" id="RHEA:24706"/>
        <dbReference type="ChEBI" id="CHEBI:15378"/>
        <dbReference type="ChEBI" id="CHEBI:57453"/>
        <dbReference type="ChEBI" id="CHEBI:58708"/>
        <dbReference type="ChEBI" id="CHEBI:58709"/>
        <dbReference type="ChEBI" id="CHEBI:195366"/>
        <dbReference type="EC" id="2.1.2.13"/>
    </reaction>
</comment>
<feature type="binding site" evidence="17">
    <location>
        <position position="492"/>
    </location>
    <ligand>
        <name>UDP-alpha-D-glucuronate</name>
        <dbReference type="ChEBI" id="CHEBI:58052"/>
    </ligand>
</feature>
<dbReference type="InterPro" id="IPR005793">
    <property type="entry name" value="Formyl_trans_C"/>
</dbReference>
<dbReference type="SUPFAM" id="SSF50486">
    <property type="entry name" value="FMT C-terminal domain-like"/>
    <property type="match status" value="1"/>
</dbReference>
<dbReference type="Proteomes" id="UP000054461">
    <property type="component" value="Unassembled WGS sequence"/>
</dbReference>
<name>A0A0D6FBV2_SALTM</name>
<evidence type="ECO:0000256" key="2">
    <source>
        <dbReference type="ARBA" id="ARBA00022516"/>
    </source>
</evidence>
<evidence type="ECO:0000256" key="11">
    <source>
        <dbReference type="ARBA" id="ARBA00059105"/>
    </source>
</evidence>
<feature type="binding site" evidence="17">
    <location>
        <position position="347"/>
    </location>
    <ligand>
        <name>NAD(+)</name>
        <dbReference type="ChEBI" id="CHEBI:57540"/>
    </ligand>
</feature>
<evidence type="ECO:0000256" key="17">
    <source>
        <dbReference type="HAMAP-Rule" id="MF_01166"/>
    </source>
</evidence>
<evidence type="ECO:0000259" key="19">
    <source>
        <dbReference type="Pfam" id="PF01370"/>
    </source>
</evidence>
<evidence type="ECO:0000313" key="31">
    <source>
        <dbReference type="EMBL" id="ECW0641801.1"/>
    </source>
</evidence>
<dbReference type="OMA" id="VRYCVKY"/>
<dbReference type="Proteomes" id="UP000885258">
    <property type="component" value="Unassembled WGS sequence"/>
</dbReference>
<accession>A0A0D6FBV2</accession>
<dbReference type="InterPro" id="IPR045869">
    <property type="entry name" value="Arna-like_SDR_e"/>
</dbReference>
<evidence type="ECO:0000256" key="5">
    <source>
        <dbReference type="ARBA" id="ARBA00022985"/>
    </source>
</evidence>
<dbReference type="NCBIfam" id="NF008872">
    <property type="entry name" value="PRK11908.1"/>
    <property type="match status" value="1"/>
</dbReference>
<dbReference type="NCBIfam" id="NF005414">
    <property type="entry name" value="PRK06988.1"/>
    <property type="match status" value="1"/>
</dbReference>
<dbReference type="EMBL" id="AAHRYM010000006">
    <property type="protein sequence ID" value="EBZ6920770.1"/>
    <property type="molecule type" value="Genomic_DNA"/>
</dbReference>
<dbReference type="GO" id="GO:0016020">
    <property type="term" value="C:membrane"/>
    <property type="evidence" value="ECO:0007669"/>
    <property type="project" value="GOC"/>
</dbReference>
<evidence type="ECO:0000313" key="29">
    <source>
        <dbReference type="EMBL" id="ECU8353166.1"/>
    </source>
</evidence>
<evidence type="ECO:0000256" key="15">
    <source>
        <dbReference type="ARBA" id="ARBA00061216"/>
    </source>
</evidence>
<dbReference type="eggNOG" id="COG0451">
    <property type="taxonomic scope" value="Bacteria"/>
</dbReference>
<reference evidence="27 41" key="5">
    <citation type="submission" date="2018-07" db="EMBL/GenBank/DDBJ databases">
        <authorList>
            <consortium name="GenomeTrakr network: Whole genome sequencing for foodborne pathogen traceback"/>
        </authorList>
    </citation>
    <scope>NUCLEOTIDE SEQUENCE [LARGE SCALE GENOMIC DNA]</scope>
    <source>
        <strain evidence="31">AUSMDU00020735</strain>
        <strain evidence="27 41">VA_WGS-00080</strain>
    </source>
</reference>
<feature type="site" description="Raises pKa of active site His" evidence="17">
    <location>
        <position position="140"/>
    </location>
</feature>
<dbReference type="Proteomes" id="UP000839595">
    <property type="component" value="Unassembled WGS sequence"/>
</dbReference>
<dbReference type="UniPathway" id="UPA00030"/>
<comment type="similarity">
    <text evidence="14 17">In the C-terminal section; belongs to the NAD(P)-dependent epimerase/dehydratase family. UDP-glucuronic acid decarboxylase subfamily.</text>
</comment>
<reference evidence="34" key="4">
    <citation type="submission" date="2018-07" db="EMBL/GenBank/DDBJ databases">
        <authorList>
            <consortium name="PulseNet: The National Subtyping Network for Foodborne Disease Surveillance"/>
            <person name="Tarr C.L."/>
            <person name="Trees E."/>
            <person name="Katz L.S."/>
            <person name="Carleton-Romer H.A."/>
            <person name="Stroika S."/>
            <person name="Kucerova Z."/>
            <person name="Roache K.F."/>
            <person name="Sabol A.L."/>
            <person name="Besser J."/>
            <person name="Gerner-Smidt P."/>
        </authorList>
    </citation>
    <scope>NUCLEOTIDE SEQUENCE [LARGE SCALE GENOMIC DNA]</scope>
    <source>
        <strain evidence="29">PNUSAS008736</strain>
        <strain evidence="34">PNUSAS016739</strain>
    </source>
</reference>
<feature type="active site" description="Proton acceptor; for decarboxylase activity" evidence="17">
    <location>
        <position position="434"/>
    </location>
</feature>
<dbReference type="Proteomes" id="UP000839908">
    <property type="component" value="Unassembled WGS sequence"/>
</dbReference>
<feature type="binding site" evidence="17">
    <location>
        <position position="393"/>
    </location>
    <ligand>
        <name>UDP-alpha-D-glucuronate</name>
        <dbReference type="ChEBI" id="CHEBI:58052"/>
    </ligand>
</feature>
<feature type="region of interest" description="Dehydrogenase ArnADH" evidence="17">
    <location>
        <begin position="314"/>
        <end position="660"/>
    </location>
</feature>
<dbReference type="EMBL" id="AALMOC010000005">
    <property type="protein sequence ID" value="EDB1663012.1"/>
    <property type="molecule type" value="Genomic_DNA"/>
</dbReference>
<evidence type="ECO:0000256" key="16">
    <source>
        <dbReference type="ARBA" id="ARBA00063233"/>
    </source>
</evidence>
<dbReference type="EMBL" id="CP011428">
    <property type="protein sequence ID" value="AKH07997.1"/>
    <property type="molecule type" value="Genomic_DNA"/>
</dbReference>
<keyword evidence="7 17" id="KW-0520">NAD</keyword>
<dbReference type="EMBL" id="AAHNIA010000007">
    <property type="protein sequence ID" value="EBY1701437.1"/>
    <property type="molecule type" value="Genomic_DNA"/>
</dbReference>
<dbReference type="FunFam" id="3.40.50.720:FF:000197">
    <property type="entry name" value="Bifunctional polymyxin resistance protein ArnA"/>
    <property type="match status" value="1"/>
</dbReference>
<dbReference type="GO" id="GO:0009245">
    <property type="term" value="P:lipid A biosynthetic process"/>
    <property type="evidence" value="ECO:0007669"/>
    <property type="project" value="UniProtKB-KW"/>
</dbReference>
<evidence type="ECO:0000313" key="40">
    <source>
        <dbReference type="Proteomes" id="UP000054461"/>
    </source>
</evidence>
<sequence length="660" mass="73588">MKAVIFAYHDMGCQGVQAVLDAGYEIAAIFTHADNPAENTFFGSVSRQAAELGIPVYAPDNVNHPIWVDRIAELAPDIIFSFYYRNLLSEEILHLAPAGAFNLHGSLLPAYRGRAPLNWVLVNGESETGVTLHRMVKRADAGEIVASQRVAIAQDDVALTLHHKLCQAARQLLNSILPTMKCGDIPSVPQRESDSTYYGRRRPEDGLIDWHKPVSTVHNLVRAVAAPWPGAFSYNGSQKFTIWSSRMCPDAQGALPGSVISVSPLRVACADGALEIITGQAGDDITVQGSQLAQTLGLVAGARLNRPPATSGKRRIRVLILGVNGFIGNHLTERLLNEENYEVYGMDIGSNAISRFLLHPRFHFVEGDISIHSEWIEYHVKKCDVVLPLVAIATPIEYTRNPLRVFELDFEENLRIIRYCVKYRKRVVFPSTSEVYGMCTDASFDEDKSNLIVGPVNKPRWIYSVSKQLLDRVIWAYGEKEGLRFTLFRPFNWMGPRLDSLNAARIGSSRAITQLILNLVEGTPIKLIDGGQQKRCFTDIRDGIEALFRIIVNDGDRCDGKIINIGNPDNEASIQELATLLLDSFDKHPLRCHFPPFAGFQVVESRSYYGKGYQDVAHRKPSIDNARRCLGWEPSIAMRDTVEETLDFFLRSVDIAERAS</sequence>
<accession>A0A0F7J8H7</accession>
<dbReference type="NCBIfam" id="NF005998">
    <property type="entry name" value="PRK08125.1"/>
    <property type="match status" value="1"/>
</dbReference>
<dbReference type="EMBL" id="AAIGQE010000009">
    <property type="protein sequence ID" value="ECE0296391.1"/>
    <property type="molecule type" value="Genomic_DNA"/>
</dbReference>
<dbReference type="Proteomes" id="UP000839617">
    <property type="component" value="Unassembled WGS sequence"/>
</dbReference>
<dbReference type="Gene3D" id="3.40.50.12230">
    <property type="match status" value="1"/>
</dbReference>
<dbReference type="Proteomes" id="UP000839907">
    <property type="component" value="Unassembled WGS sequence"/>
</dbReference>
<feature type="domain" description="Formyl transferase C-terminal" evidence="20">
    <location>
        <begin position="203"/>
        <end position="294"/>
    </location>
</feature>
<feature type="domain" description="Formyl transferase N-terminal" evidence="18">
    <location>
        <begin position="53"/>
        <end position="174"/>
    </location>
</feature>
<dbReference type="InterPro" id="IPR002376">
    <property type="entry name" value="Formyl_transf_N"/>
</dbReference>
<comment type="pathway">
    <text evidence="12 17">Nucleotide-sugar biosynthesis; UDP-4-deoxy-4-formamido-beta-L-arabinose biosynthesis; UDP-4-deoxy-4-formamido-beta-L-arabinose from UDP-alpha-D-glucuronate: step 3/3.</text>
</comment>
<dbReference type="Proteomes" id="UP000034636">
    <property type="component" value="Chromosome"/>
</dbReference>
<dbReference type="InterPro" id="IPR001509">
    <property type="entry name" value="Epimerase_deHydtase"/>
</dbReference>
<dbReference type="PIRSF" id="PIRSF036506">
    <property type="entry name" value="Bifun_polymyxin_resist_ArnA"/>
    <property type="match status" value="1"/>
</dbReference>
<dbReference type="GO" id="GO:0099618">
    <property type="term" value="F:UDP-glucuronate dehydrogenase activity"/>
    <property type="evidence" value="ECO:0007669"/>
    <property type="project" value="UniProtKB-EC"/>
</dbReference>
<dbReference type="PANTHER" id="PTHR43245">
    <property type="entry name" value="BIFUNCTIONAL POLYMYXIN RESISTANCE PROTEIN ARNA"/>
    <property type="match status" value="1"/>
</dbReference>
<dbReference type="GO" id="GO:0099619">
    <property type="term" value="F:UDP-4-amino-4-deoxy-L-arabinose formyltransferase activity"/>
    <property type="evidence" value="ECO:0007669"/>
    <property type="project" value="UniProtKB-EC"/>
</dbReference>
<keyword evidence="9 17" id="KW-0046">Antibiotic resistance</keyword>
<keyword evidence="3 17" id="KW-0441">Lipid A biosynthesis</keyword>
<keyword evidence="6 17" id="KW-0560">Oxidoreductase</keyword>
<evidence type="ECO:0000256" key="12">
    <source>
        <dbReference type="ARBA" id="ARBA00060566"/>
    </source>
</evidence>
<dbReference type="Proteomes" id="UP000839616">
    <property type="component" value="Unassembled WGS sequence"/>
</dbReference>
<evidence type="ECO:0000256" key="14">
    <source>
        <dbReference type="ARBA" id="ARBA00060910"/>
    </source>
</evidence>
<evidence type="ECO:0000313" key="34">
    <source>
        <dbReference type="EMBL" id="EDI6666237.1"/>
    </source>
</evidence>
<keyword evidence="10 17" id="KW-0511">Multifunctional enzyme</keyword>
<dbReference type="EMBL" id="AAKUOT010000011">
    <property type="protein sequence ID" value="ECV8760745.1"/>
    <property type="molecule type" value="Genomic_DNA"/>
</dbReference>
<dbReference type="EC" id="1.1.1.305" evidence="17"/>
<dbReference type="Proteomes" id="UP000839915">
    <property type="component" value="Unassembled WGS sequence"/>
</dbReference>
<reference evidence="36 40" key="1">
    <citation type="submission" date="2014-09" db="EMBL/GenBank/DDBJ databases">
        <title>Salmonella Genotype and Phenotype Association.</title>
        <authorList>
            <person name="Chen Y."/>
            <person name="Folster J."/>
            <person name="Ayers S."/>
            <person name="Kabera C."/>
            <person name="Li C."/>
            <person name="Mukherjee S."/>
            <person name="Lam C."/>
            <person name="Zhao S."/>
            <person name="McDermott P."/>
        </authorList>
    </citation>
    <scope>NUCLEOTIDE SEQUENCE [LARGE SCALE GENOMIC DNA]</scope>
    <source>
        <strain evidence="36 40">CVM N32045</strain>
    </source>
</reference>
<evidence type="ECO:0000313" key="21">
    <source>
        <dbReference type="EMBL" id="AKH07997.1"/>
    </source>
</evidence>
<dbReference type="GO" id="GO:0009103">
    <property type="term" value="P:lipopolysaccharide biosynthetic process"/>
    <property type="evidence" value="ECO:0007669"/>
    <property type="project" value="UniProtKB-UniRule"/>
</dbReference>
<dbReference type="GO" id="GO:0046677">
    <property type="term" value="P:response to antibiotic"/>
    <property type="evidence" value="ECO:0007669"/>
    <property type="project" value="UniProtKB-KW"/>
</dbReference>
<reference evidence="21 39" key="2">
    <citation type="journal article" date="2015" name="Genome Announc.">
        <title>Complete Genome Sequencing of a Multidrug-Resistant and Human-Invasive Salmonella enterica Serovar Typhimurium Strain of the Emerging Sequence Type 213 Genotype.</title>
        <authorList>
            <person name="Calva E."/>
            <person name="Silva C."/>
            <person name="Zaidi M.B."/>
            <person name="Sanchez-Flores A."/>
            <person name="Estrada K."/>
            <person name="Silva G.G."/>
            <person name="Soto-Jimenez L.M."/>
            <person name="Wiesner M."/>
            <person name="Fernandez-Mora M."/>
            <person name="Edwards R.A."/>
            <person name="Vinuesa P."/>
        </authorList>
    </citation>
    <scope>NUCLEOTIDE SEQUENCE [LARGE SCALE GENOMIC DNA]</scope>
    <source>
        <strain evidence="21 39">YU39</strain>
    </source>
</reference>
<dbReference type="Proteomes" id="UP000839911">
    <property type="component" value="Unassembled WGS sequence"/>
</dbReference>
<feature type="binding site" evidence="17">
    <location>
        <begin position="136"/>
        <end position="140"/>
    </location>
    <ligand>
        <name>(6R)-10-formyltetrahydrofolate</name>
        <dbReference type="ChEBI" id="CHEBI:195366"/>
    </ligand>
</feature>
<dbReference type="CDD" id="cd08702">
    <property type="entry name" value="Arna_FMT_C"/>
    <property type="match status" value="1"/>
</dbReference>
<comment type="caution">
    <text evidence="17">Lacks conserved residue(s) required for the propagation of feature annotation.</text>
</comment>
<evidence type="ECO:0000313" key="36">
    <source>
        <dbReference type="EMBL" id="KTZ15332.1"/>
    </source>
</evidence>
<evidence type="ECO:0000313" key="37">
    <source>
        <dbReference type="EMBL" id="MIT49773.1"/>
    </source>
</evidence>
<feature type="binding site" evidence="17">
    <location>
        <position position="398"/>
    </location>
    <ligand>
        <name>UDP-alpha-D-glucuronate</name>
        <dbReference type="ChEBI" id="CHEBI:58052"/>
    </ligand>
</feature>
<evidence type="ECO:0000313" key="30">
    <source>
        <dbReference type="EMBL" id="ECV8760745.1"/>
    </source>
</evidence>
<feature type="domain" description="NAD-dependent epimerase/dehydratase" evidence="19">
    <location>
        <begin position="318"/>
        <end position="566"/>
    </location>
</feature>
<protein>
    <recommendedName>
        <fullName evidence="17">Bifunctional polymyxin resistance protein ArnA</fullName>
    </recommendedName>
    <domain>
        <recommendedName>
            <fullName evidence="17">UDP-4-amino-4-deoxy-L-arabinose formyltransferase</fullName>
            <ecNumber evidence="17">2.1.2.13</ecNumber>
        </recommendedName>
        <alternativeName>
            <fullName evidence="17">ArnAFT</fullName>
        </alternativeName>
        <alternativeName>
            <fullName evidence="17">UDP-L-Ara4N formyltransferase</fullName>
        </alternativeName>
    </domain>
    <domain>
        <recommendedName>
            <fullName evidence="17">UDP-glucuronic acid oxidase, UDP-4-keto-hexauronic acid decarboxylating</fullName>
            <ecNumber evidence="17">1.1.1.305</ecNumber>
        </recommendedName>
        <alternativeName>
            <fullName evidence="17">ArnADH</fullName>
        </alternativeName>
        <alternativeName>
            <fullName evidence="17">UDP-GlcUA decarboxylase</fullName>
        </alternativeName>
        <alternativeName>
            <fullName evidence="17">UDP-glucuronic acid dehydrogenase</fullName>
        </alternativeName>
    </domain>
</protein>
<evidence type="ECO:0000259" key="20">
    <source>
        <dbReference type="Pfam" id="PF02911"/>
    </source>
</evidence>
<evidence type="ECO:0000313" key="33">
    <source>
        <dbReference type="EMBL" id="EDB1663012.1"/>
    </source>
</evidence>
<dbReference type="GO" id="GO:0016831">
    <property type="term" value="F:carboxy-lyase activity"/>
    <property type="evidence" value="ECO:0007669"/>
    <property type="project" value="InterPro"/>
</dbReference>
<keyword evidence="8 17" id="KW-0443">Lipid metabolism</keyword>
<evidence type="ECO:0000313" key="35">
    <source>
        <dbReference type="EMBL" id="HAB0971081.1"/>
    </source>
</evidence>
<dbReference type="InterPro" id="IPR021168">
    <property type="entry name" value="Bifun_polymyxin_resist_ArnA"/>
</dbReference>
<keyword evidence="4 17" id="KW-0808">Transferase</keyword>
<dbReference type="EMBL" id="AAMLUT010000016">
    <property type="protein sequence ID" value="EDI6666237.1"/>
    <property type="molecule type" value="Genomic_DNA"/>
</dbReference>
<evidence type="ECO:0000256" key="13">
    <source>
        <dbReference type="ARBA" id="ARBA00060576"/>
    </source>
</evidence>
<comment type="function">
    <text evidence="11 17">Bifunctional enzyme that catalyzes the oxidative decarboxylation of UDP-glucuronic acid (UDP-GlcUA) to UDP-4-keto-arabinose (UDP-Ara4O) and the addition of a formyl group to UDP-4-amino-4-deoxy-L-arabinose (UDP-L-Ara4N) to form UDP-L-4-formamido-arabinose (UDP-L-Ara4FN). The modified arabinose is attached to lipid A and is required for resistance to polymyxin and cationic antimicrobial peptides.</text>
</comment>
<evidence type="ECO:0000256" key="9">
    <source>
        <dbReference type="ARBA" id="ARBA00023251"/>
    </source>
</evidence>
<gene>
    <name evidence="17 33" type="primary">arnA</name>
    <name evidence="21" type="synonym">yfbG</name>
    <name evidence="30" type="ORF">AAB27_07535</name>
    <name evidence="37" type="ORF">AU613_12960</name>
    <name evidence="32" type="ORF">AVC05_13565</name>
    <name evidence="29" type="ORF">B1P38_06055</name>
    <name evidence="27" type="ORF">CE70_14680</name>
    <name evidence="34" type="ORF">CFF59_13365</name>
    <name evidence="36" type="ORF">DD95_02275</name>
    <name evidence="22" type="ORF">DMO92_13555</name>
    <name evidence="23" type="ORF">DPF41_10190</name>
    <name evidence="24" type="ORF">DPS76_08715</name>
    <name evidence="38" type="ORF">DRM14_11365</name>
    <name evidence="25" type="ORF">DU071_05625</name>
    <name evidence="28" type="ORF">E0935_14335</name>
    <name evidence="26" type="ORF">EER35_07185</name>
    <name evidence="31" type="ORF">F3R12_18545</name>
    <name evidence="33" type="ORF">F9O44_03880</name>
    <name evidence="35" type="ORF">GB466_10955</name>
    <name evidence="21" type="ORF">SE14_02511</name>
</gene>
<evidence type="ECO:0000256" key="3">
    <source>
        <dbReference type="ARBA" id="ARBA00022556"/>
    </source>
</evidence>
<dbReference type="Proteomes" id="UP000885385">
    <property type="component" value="Unassembled WGS sequence"/>
</dbReference>
<evidence type="ECO:0000256" key="8">
    <source>
        <dbReference type="ARBA" id="ARBA00023098"/>
    </source>
</evidence>
<evidence type="ECO:0000256" key="10">
    <source>
        <dbReference type="ARBA" id="ARBA00023268"/>
    </source>
</evidence>
<evidence type="ECO:0000313" key="32">
    <source>
        <dbReference type="EMBL" id="ECY5342244.1"/>
    </source>
</evidence>